<evidence type="ECO:0000256" key="1">
    <source>
        <dbReference type="SAM" id="MobiDB-lite"/>
    </source>
</evidence>
<accession>A0A6J4QFT3</accession>
<organism evidence="2">
    <name type="scientific">uncultured Rubrobacteraceae bacterium</name>
    <dbReference type="NCBI Taxonomy" id="349277"/>
    <lineage>
        <taxon>Bacteria</taxon>
        <taxon>Bacillati</taxon>
        <taxon>Actinomycetota</taxon>
        <taxon>Rubrobacteria</taxon>
        <taxon>Rubrobacterales</taxon>
        <taxon>Rubrobacteraceae</taxon>
        <taxon>environmental samples</taxon>
    </lineage>
</organism>
<gene>
    <name evidence="2" type="ORF">AVDCRST_MAG55-3067</name>
</gene>
<sequence length="47" mass="5092">CFPTYRSVFITAARYWPDGRGRQGGFPQQWASPGKPESGHAPGRAAA</sequence>
<dbReference type="AlphaFoldDB" id="A0A6J4QFT3"/>
<feature type="region of interest" description="Disordered" evidence="1">
    <location>
        <begin position="17"/>
        <end position="47"/>
    </location>
</feature>
<protein>
    <submittedName>
        <fullName evidence="2">Uncharacterized protein</fullName>
    </submittedName>
</protein>
<reference evidence="2" key="1">
    <citation type="submission" date="2020-02" db="EMBL/GenBank/DDBJ databases">
        <authorList>
            <person name="Meier V. D."/>
        </authorList>
    </citation>
    <scope>NUCLEOTIDE SEQUENCE</scope>
    <source>
        <strain evidence="2">AVDCRST_MAG55</strain>
    </source>
</reference>
<dbReference type="EMBL" id="CADCUZ010000155">
    <property type="protein sequence ID" value="CAA9436528.1"/>
    <property type="molecule type" value="Genomic_DNA"/>
</dbReference>
<feature type="non-terminal residue" evidence="2">
    <location>
        <position position="1"/>
    </location>
</feature>
<proteinExistence type="predicted"/>
<feature type="non-terminal residue" evidence="2">
    <location>
        <position position="47"/>
    </location>
</feature>
<name>A0A6J4QFT3_9ACTN</name>
<evidence type="ECO:0000313" key="2">
    <source>
        <dbReference type="EMBL" id="CAA9436528.1"/>
    </source>
</evidence>